<dbReference type="EMBL" id="CACVBM020000222">
    <property type="protein sequence ID" value="CAA7016363.1"/>
    <property type="molecule type" value="Genomic_DNA"/>
</dbReference>
<reference evidence="1" key="1">
    <citation type="submission" date="2020-01" db="EMBL/GenBank/DDBJ databases">
        <authorList>
            <person name="Mishra B."/>
        </authorList>
    </citation>
    <scope>NUCLEOTIDE SEQUENCE [LARGE SCALE GENOMIC DNA]</scope>
</reference>
<gene>
    <name evidence="1" type="ORF">MERR_LOCUS3598</name>
</gene>
<keyword evidence="2" id="KW-1185">Reference proteome</keyword>
<dbReference type="PANTHER" id="PTHR35104">
    <property type="entry name" value="OS03G0807000 PROTEIN"/>
    <property type="match status" value="1"/>
</dbReference>
<proteinExistence type="predicted"/>
<dbReference type="AlphaFoldDB" id="A0A6D2HKW1"/>
<organism evidence="1 2">
    <name type="scientific">Microthlaspi erraticum</name>
    <dbReference type="NCBI Taxonomy" id="1685480"/>
    <lineage>
        <taxon>Eukaryota</taxon>
        <taxon>Viridiplantae</taxon>
        <taxon>Streptophyta</taxon>
        <taxon>Embryophyta</taxon>
        <taxon>Tracheophyta</taxon>
        <taxon>Spermatophyta</taxon>
        <taxon>Magnoliopsida</taxon>
        <taxon>eudicotyledons</taxon>
        <taxon>Gunneridae</taxon>
        <taxon>Pentapetalae</taxon>
        <taxon>rosids</taxon>
        <taxon>malvids</taxon>
        <taxon>Brassicales</taxon>
        <taxon>Brassicaceae</taxon>
        <taxon>Coluteocarpeae</taxon>
        <taxon>Microthlaspi</taxon>
    </lineage>
</organism>
<sequence>MVFSSAAMIAVADVSADTWLRMRRVPSSEISNTQQLCCFPLGHLVLCLWEFLCFPISDSYDDDFSSSSSSSDDDEADDEDMLAFDHNRYANDYPDDDGAES</sequence>
<dbReference type="OrthoDB" id="1110232at2759"/>
<dbReference type="Proteomes" id="UP000467841">
    <property type="component" value="Unassembled WGS sequence"/>
</dbReference>
<comment type="caution">
    <text evidence="1">The sequence shown here is derived from an EMBL/GenBank/DDBJ whole genome shotgun (WGS) entry which is preliminary data.</text>
</comment>
<protein>
    <submittedName>
        <fullName evidence="1">Uncharacterized protein</fullName>
    </submittedName>
</protein>
<name>A0A6D2HKW1_9BRAS</name>
<evidence type="ECO:0000313" key="2">
    <source>
        <dbReference type="Proteomes" id="UP000467841"/>
    </source>
</evidence>
<dbReference type="PANTHER" id="PTHR35104:SF19">
    <property type="entry name" value="GENOME ASSEMBLY, CHROMOSOME: A05"/>
    <property type="match status" value="1"/>
</dbReference>
<accession>A0A6D2HKW1</accession>
<evidence type="ECO:0000313" key="1">
    <source>
        <dbReference type="EMBL" id="CAA7016363.1"/>
    </source>
</evidence>